<name>A0ABR3IX64_9AGAR</name>
<feature type="region of interest" description="Disordered" evidence="1">
    <location>
        <begin position="404"/>
        <end position="696"/>
    </location>
</feature>
<feature type="compositionally biased region" description="Basic and acidic residues" evidence="1">
    <location>
        <begin position="294"/>
        <end position="306"/>
    </location>
</feature>
<feature type="region of interest" description="Disordered" evidence="1">
    <location>
        <begin position="720"/>
        <end position="757"/>
    </location>
</feature>
<dbReference type="Proteomes" id="UP001556367">
    <property type="component" value="Unassembled WGS sequence"/>
</dbReference>
<feature type="compositionally biased region" description="Low complexity" evidence="1">
    <location>
        <begin position="442"/>
        <end position="463"/>
    </location>
</feature>
<gene>
    <name evidence="2" type="ORF">HGRIS_013909</name>
</gene>
<comment type="caution">
    <text evidence="2">The sequence shown here is derived from an EMBL/GenBank/DDBJ whole genome shotgun (WGS) entry which is preliminary data.</text>
</comment>
<feature type="region of interest" description="Disordered" evidence="1">
    <location>
        <begin position="215"/>
        <end position="364"/>
    </location>
</feature>
<evidence type="ECO:0000256" key="1">
    <source>
        <dbReference type="SAM" id="MobiDB-lite"/>
    </source>
</evidence>
<sequence>MIVTRCKLSRTRPTTTMAPEKGGVVVKTLHTPVFFATPQSSPPSSRDAIKTMPKLLTSYLDRLSSQHLALAQLFDEVPPLQDPSSDFVDGSDVFERTKRVEALRLRILEAVNQAYHDPAHGKWFNVSQLVRMGCTRGRRRWLGTSLDPPSKSSISEPPVDGWPLVETEEEWMQWHKRYEKEKTLKWKVETWQQGLRVEEDQSATIEKIVVENEDEIMEGPSQRSINVEPELPKRTSRLTKDATPNVRKQGKLGRTSTARDFKDQPQLGFTVAKRSSALLAAASQKAKPKPQPRPRQDASGSHRNEQTKPSSPQSRNIRHEKRAQPSPNAPAAGPSKPSPRSSNKANISSDVVILSDTSKSSPHKRIEDLSDLTFFPPSFPSHLDTSTPVAQRLGVGKSKLKSKVPAIQASASSPLLCVRSPSPPCFSSSQDASRSIGREPIRSSSSLPFLPSTPTRPRPTRLTVDASPRANKDLKTASKQQTAPLTHLQAPHSPQNPIILAPPSSSPSLHEDPDPISSSSFAARAPSYGPTVSAAERSTPIPGHAPESYLEIDSFSMPTPALPPSANAHHLPEVPSTPKRITSMAGLPTLTELLATSRKRKAMATTTPRARAGASPKRFKAAPTPARDKPEPKPSVAPGRSKDTTPLFSKDPTPEAQLVVQNGDKGNGGAPALADDADDLFAPEKNRQSPAPRPLFMSARTRVGAAASYEDIYGMPMEVDDDLASPAKSMSSLAGSDSEEDDANDYIPGFTQTPNGEDAFAVPKVKLGATDNDAEILSQESGMVVGSQADNFGGVPFGVYNSQFDVEGEVGRVNELLEKDVDFDGWLRDVSGDEMD</sequence>
<organism evidence="2 3">
    <name type="scientific">Hohenbuehelia grisea</name>
    <dbReference type="NCBI Taxonomy" id="104357"/>
    <lineage>
        <taxon>Eukaryota</taxon>
        <taxon>Fungi</taxon>
        <taxon>Dikarya</taxon>
        <taxon>Basidiomycota</taxon>
        <taxon>Agaricomycotina</taxon>
        <taxon>Agaricomycetes</taxon>
        <taxon>Agaricomycetidae</taxon>
        <taxon>Agaricales</taxon>
        <taxon>Pleurotineae</taxon>
        <taxon>Pleurotaceae</taxon>
        <taxon>Hohenbuehelia</taxon>
    </lineage>
</organism>
<protein>
    <submittedName>
        <fullName evidence="2">Uncharacterized protein</fullName>
    </submittedName>
</protein>
<dbReference type="EMBL" id="JASNQZ010000015">
    <property type="protein sequence ID" value="KAL0947848.1"/>
    <property type="molecule type" value="Genomic_DNA"/>
</dbReference>
<feature type="compositionally biased region" description="Low complexity" evidence="1">
    <location>
        <begin position="272"/>
        <end position="285"/>
    </location>
</feature>
<reference evidence="3" key="1">
    <citation type="submission" date="2024-06" db="EMBL/GenBank/DDBJ databases">
        <title>Multi-omics analyses provide insights into the biosynthesis of the anticancer antibiotic pleurotin in Hohenbuehelia grisea.</title>
        <authorList>
            <person name="Weaver J.A."/>
            <person name="Alberti F."/>
        </authorList>
    </citation>
    <scope>NUCLEOTIDE SEQUENCE [LARGE SCALE GENOMIC DNA]</scope>
    <source>
        <strain evidence="3">T-177</strain>
    </source>
</reference>
<evidence type="ECO:0000313" key="2">
    <source>
        <dbReference type="EMBL" id="KAL0947848.1"/>
    </source>
</evidence>
<keyword evidence="3" id="KW-1185">Reference proteome</keyword>
<proteinExistence type="predicted"/>
<evidence type="ECO:0000313" key="3">
    <source>
        <dbReference type="Proteomes" id="UP001556367"/>
    </source>
</evidence>
<accession>A0ABR3IX64</accession>
<feature type="compositionally biased region" description="Polar residues" evidence="1">
    <location>
        <begin position="338"/>
        <end position="360"/>
    </location>
</feature>